<gene>
    <name evidence="1" type="ORF">O6H91_20G056500</name>
</gene>
<comment type="caution">
    <text evidence="1">The sequence shown here is derived from an EMBL/GenBank/DDBJ whole genome shotgun (WGS) entry which is preliminary data.</text>
</comment>
<evidence type="ECO:0000313" key="1">
    <source>
        <dbReference type="EMBL" id="KAJ7519808.1"/>
    </source>
</evidence>
<keyword evidence="2" id="KW-1185">Reference proteome</keyword>
<organism evidence="1 2">
    <name type="scientific">Diphasiastrum complanatum</name>
    <name type="common">Issler's clubmoss</name>
    <name type="synonym">Lycopodium complanatum</name>
    <dbReference type="NCBI Taxonomy" id="34168"/>
    <lineage>
        <taxon>Eukaryota</taxon>
        <taxon>Viridiplantae</taxon>
        <taxon>Streptophyta</taxon>
        <taxon>Embryophyta</taxon>
        <taxon>Tracheophyta</taxon>
        <taxon>Lycopodiopsida</taxon>
        <taxon>Lycopodiales</taxon>
        <taxon>Lycopodiaceae</taxon>
        <taxon>Lycopodioideae</taxon>
        <taxon>Diphasiastrum</taxon>
    </lineage>
</organism>
<dbReference type="Proteomes" id="UP001162992">
    <property type="component" value="Chromosome 20"/>
</dbReference>
<reference evidence="2" key="1">
    <citation type="journal article" date="2024" name="Proc. Natl. Acad. Sci. U.S.A.">
        <title>Extraordinary preservation of gene collinearity over three hundred million years revealed in homosporous lycophytes.</title>
        <authorList>
            <person name="Li C."/>
            <person name="Wickell D."/>
            <person name="Kuo L.Y."/>
            <person name="Chen X."/>
            <person name="Nie B."/>
            <person name="Liao X."/>
            <person name="Peng D."/>
            <person name="Ji J."/>
            <person name="Jenkins J."/>
            <person name="Williams M."/>
            <person name="Shu S."/>
            <person name="Plott C."/>
            <person name="Barry K."/>
            <person name="Rajasekar S."/>
            <person name="Grimwood J."/>
            <person name="Han X."/>
            <person name="Sun S."/>
            <person name="Hou Z."/>
            <person name="He W."/>
            <person name="Dai G."/>
            <person name="Sun C."/>
            <person name="Schmutz J."/>
            <person name="Leebens-Mack J.H."/>
            <person name="Li F.W."/>
            <person name="Wang L."/>
        </authorList>
    </citation>
    <scope>NUCLEOTIDE SEQUENCE [LARGE SCALE GENOMIC DNA]</scope>
    <source>
        <strain evidence="2">cv. PW_Plant_1</strain>
    </source>
</reference>
<evidence type="ECO:0000313" key="2">
    <source>
        <dbReference type="Proteomes" id="UP001162992"/>
    </source>
</evidence>
<sequence length="108" mass="12339">MKGRLPSWSKLRTKRKISEVLLEAEEKVDKTDHYSDVSIAANEQNKMPKVPEEDPSVDMADNIVNVEDDDQEDDPSFIMRQLLAKVVLILTIMQMLKNIMLARQGSPK</sequence>
<accession>A0ACC2AQE2</accession>
<proteinExistence type="predicted"/>
<protein>
    <submittedName>
        <fullName evidence="1">Uncharacterized protein</fullName>
    </submittedName>
</protein>
<name>A0ACC2AQE2_DIPCM</name>
<dbReference type="EMBL" id="CM055111">
    <property type="protein sequence ID" value="KAJ7519808.1"/>
    <property type="molecule type" value="Genomic_DNA"/>
</dbReference>